<gene>
    <name evidence="1" type="ORF">MRATA1EN22A_LOCUS14632</name>
</gene>
<reference evidence="1" key="1">
    <citation type="submission" date="2023-05" db="EMBL/GenBank/DDBJ databases">
        <authorList>
            <consortium name="ELIXIR-Norway"/>
        </authorList>
    </citation>
    <scope>NUCLEOTIDE SEQUENCE</scope>
</reference>
<dbReference type="EMBL" id="OX596109">
    <property type="protein sequence ID" value="CAN0268603.1"/>
    <property type="molecule type" value="Genomic_DNA"/>
</dbReference>
<proteinExistence type="predicted"/>
<organism evidence="1 2">
    <name type="scientific">Rangifer tarandus platyrhynchus</name>
    <name type="common">Svalbard reindeer</name>
    <dbReference type="NCBI Taxonomy" id="3082113"/>
    <lineage>
        <taxon>Eukaryota</taxon>
        <taxon>Metazoa</taxon>
        <taxon>Chordata</taxon>
        <taxon>Craniata</taxon>
        <taxon>Vertebrata</taxon>
        <taxon>Euteleostomi</taxon>
        <taxon>Mammalia</taxon>
        <taxon>Eutheria</taxon>
        <taxon>Laurasiatheria</taxon>
        <taxon>Artiodactyla</taxon>
        <taxon>Ruminantia</taxon>
        <taxon>Pecora</taxon>
        <taxon>Cervidae</taxon>
        <taxon>Odocoileinae</taxon>
        <taxon>Rangifer</taxon>
    </lineage>
</organism>
<protein>
    <submittedName>
        <fullName evidence="1">Uncharacterized protein</fullName>
    </submittedName>
</protein>
<dbReference type="Proteomes" id="UP001162501">
    <property type="component" value="Chromosome 25"/>
</dbReference>
<name>A0AC59Z6S2_RANTA</name>
<evidence type="ECO:0000313" key="1">
    <source>
        <dbReference type="EMBL" id="CAN0268603.1"/>
    </source>
</evidence>
<evidence type="ECO:0000313" key="2">
    <source>
        <dbReference type="Proteomes" id="UP001162501"/>
    </source>
</evidence>
<sequence>MTGGQLSAGAAGETLAEQCPGSELSQHQGQDERTWTGQGDHQRNPQRHLKEGGVDPTEAGRGGAQPEFSRHGDCLSPWVSPEQGLQGQEPWGHRQGAWAQVRAPTHGLGGSLTSTRVTLGLRVPICQVRQILLNCPSVPPACPSAVLSWGSSGFQGGRGFCKLGEHQAGGGLEEQPHSGMQHSWNLMWVTI</sequence>
<accession>A0AC59Z6S2</accession>
<reference evidence="1" key="2">
    <citation type="submission" date="2025-03" db="EMBL/GenBank/DDBJ databases">
        <authorList>
            <consortium name="ELIXIR-Norway"/>
            <consortium name="Elixir Norway"/>
        </authorList>
    </citation>
    <scope>NUCLEOTIDE SEQUENCE</scope>
</reference>